<keyword evidence="2" id="KW-1185">Reference proteome</keyword>
<dbReference type="AlphaFoldDB" id="A0A6N9NN58"/>
<accession>A0A6N9NN58</accession>
<dbReference type="RefSeq" id="WP_160633603.1">
    <property type="nucleotide sequence ID" value="NZ_WWNE01000008.1"/>
</dbReference>
<dbReference type="EMBL" id="WWNE01000008">
    <property type="protein sequence ID" value="NBG66650.1"/>
    <property type="molecule type" value="Genomic_DNA"/>
</dbReference>
<reference evidence="1 2" key="1">
    <citation type="submission" date="2019-12" db="EMBL/GenBank/DDBJ databases">
        <authorList>
            <person name="Zhao J."/>
        </authorList>
    </citation>
    <scope>NUCLEOTIDE SEQUENCE [LARGE SCALE GENOMIC DNA]</scope>
    <source>
        <strain evidence="1 2">S-15</strain>
    </source>
</reference>
<protein>
    <recommendedName>
        <fullName evidence="3">Glycosyltransferase family 1 protein</fullName>
    </recommendedName>
</protein>
<comment type="caution">
    <text evidence="1">The sequence shown here is derived from an EMBL/GenBank/DDBJ whole genome shotgun (WGS) entry which is preliminary data.</text>
</comment>
<gene>
    <name evidence="1" type="ORF">GQN54_11040</name>
</gene>
<proteinExistence type="predicted"/>
<name>A0A6N9NN58_9FLAO</name>
<dbReference type="Gene3D" id="3.40.50.2000">
    <property type="entry name" value="Glycogen Phosphorylase B"/>
    <property type="match status" value="1"/>
</dbReference>
<dbReference type="Proteomes" id="UP000470771">
    <property type="component" value="Unassembled WGS sequence"/>
</dbReference>
<evidence type="ECO:0008006" key="3">
    <source>
        <dbReference type="Google" id="ProtNLM"/>
    </source>
</evidence>
<organism evidence="1 2">
    <name type="scientific">Acidiluteibacter ferrifornacis</name>
    <dbReference type="NCBI Taxonomy" id="2692424"/>
    <lineage>
        <taxon>Bacteria</taxon>
        <taxon>Pseudomonadati</taxon>
        <taxon>Bacteroidota</taxon>
        <taxon>Flavobacteriia</taxon>
        <taxon>Flavobacteriales</taxon>
        <taxon>Cryomorphaceae</taxon>
        <taxon>Acidiluteibacter</taxon>
    </lineage>
</organism>
<evidence type="ECO:0000313" key="2">
    <source>
        <dbReference type="Proteomes" id="UP000470771"/>
    </source>
</evidence>
<evidence type="ECO:0000313" key="1">
    <source>
        <dbReference type="EMBL" id="NBG66650.1"/>
    </source>
</evidence>
<sequence>MNRFLKDYGITYLPRKHRVLPNYPSKEWVKKNKAWTRGETIKIVFVGYTLTKGGSYLQELVEILKQQRIPIHLSIYCSKLNAFIENFQGNYGDLEISVHSAIMYKDVAHVLQRHHIGVILYKAKTENVIHCAPNKLFEYLGCGLDVWYPHEMKGTYAYDSMIEPRVLRINFNDISNFNVKPLIRENPNPIQYQYYAETAYQLFFNFLSTK</sequence>